<dbReference type="PANTHER" id="PTHR35982:SF1">
    <property type="entry name" value="SPIROCYCLASE, AVEC FAMILY"/>
    <property type="match status" value="1"/>
</dbReference>
<feature type="transmembrane region" description="Helical" evidence="2">
    <location>
        <begin position="145"/>
        <end position="167"/>
    </location>
</feature>
<feature type="transmembrane region" description="Helical" evidence="2">
    <location>
        <begin position="102"/>
        <end position="125"/>
    </location>
</feature>
<evidence type="ECO:0000313" key="5">
    <source>
        <dbReference type="Proteomes" id="UP000031036"/>
    </source>
</evidence>
<name>A0A0B2VYZ7_TOXCA</name>
<protein>
    <recommendedName>
        <fullName evidence="3">DUF7802 domain-containing protein</fullName>
    </recommendedName>
</protein>
<organism evidence="4 5">
    <name type="scientific">Toxocara canis</name>
    <name type="common">Canine roundworm</name>
    <dbReference type="NCBI Taxonomy" id="6265"/>
    <lineage>
        <taxon>Eukaryota</taxon>
        <taxon>Metazoa</taxon>
        <taxon>Ecdysozoa</taxon>
        <taxon>Nematoda</taxon>
        <taxon>Chromadorea</taxon>
        <taxon>Rhabditida</taxon>
        <taxon>Spirurina</taxon>
        <taxon>Ascaridomorpha</taxon>
        <taxon>Ascaridoidea</taxon>
        <taxon>Toxocaridae</taxon>
        <taxon>Toxocara</taxon>
    </lineage>
</organism>
<dbReference type="InterPro" id="IPR056704">
    <property type="entry name" value="DUF7802"/>
</dbReference>
<dbReference type="Pfam" id="PF25085">
    <property type="entry name" value="DUF7802"/>
    <property type="match status" value="2"/>
</dbReference>
<feature type="region of interest" description="Disordered" evidence="1">
    <location>
        <begin position="408"/>
        <end position="485"/>
    </location>
</feature>
<proteinExistence type="predicted"/>
<dbReference type="Proteomes" id="UP000031036">
    <property type="component" value="Unassembled WGS sequence"/>
</dbReference>
<evidence type="ECO:0000256" key="1">
    <source>
        <dbReference type="SAM" id="MobiDB-lite"/>
    </source>
</evidence>
<feature type="transmembrane region" description="Helical" evidence="2">
    <location>
        <begin position="359"/>
        <end position="377"/>
    </location>
</feature>
<feature type="transmembrane region" description="Helical" evidence="2">
    <location>
        <begin position="188"/>
        <end position="213"/>
    </location>
</feature>
<accession>A0A0B2VYZ7</accession>
<comment type="caution">
    <text evidence="4">The sequence shown here is derived from an EMBL/GenBank/DDBJ whole genome shotgun (WGS) entry which is preliminary data.</text>
</comment>
<feature type="transmembrane region" description="Helical" evidence="2">
    <location>
        <begin position="219"/>
        <end position="239"/>
    </location>
</feature>
<sequence length="485" mass="55691">MDYLLDAYFFKYLPFEVSETTRRSITSKAVEIIRVADWWCKAQDPRKLIASHPSFLAAELIFVLLCILTFCHAADAFVALNLRIINVGYLLCVKMNDSRMRLPLWAEGPAVGLLVVLISFPLQLMGVKLLWWQWHDSDPSMADRIYSIPWNMLFFDASVGCSFAWTLHLFRRFLLPHKYDWMLFVREFMCVVMAAVVGLSISAAHLAVILHPLHDILEIHSGVVTLILLATYAVVVIVADRHNVNGEARPRGEQRLWFDELACGVCIHYLFYMTLTMVVRPENVVAEGLHQPIGMCNVTEMIDTPWGMELERQKYICAYGHEGKYFDFHCLPGGKAPTHIWDEPLEWYIMCGTPFENRLEYIVVIWWWSILAMVLLYEIGARSGTTPDDPIKVYVKRSAERPKITTMERQDSEELKGMLDEELDLKKTEDTEEMAQAEADMKGERSRSRTRMGRSSSKGKLSPTSQIPMPTSAHELRSRKKKADS</sequence>
<dbReference type="OMA" id="ICAYGHE"/>
<dbReference type="PANTHER" id="PTHR35982">
    <property type="entry name" value="AGAP005361-PA"/>
    <property type="match status" value="1"/>
</dbReference>
<keyword evidence="5" id="KW-1185">Reference proteome</keyword>
<reference evidence="4 5" key="1">
    <citation type="submission" date="2014-11" db="EMBL/GenBank/DDBJ databases">
        <title>Genetic blueprint of the zoonotic pathogen Toxocara canis.</title>
        <authorList>
            <person name="Zhu X.-Q."/>
            <person name="Korhonen P.K."/>
            <person name="Cai H."/>
            <person name="Young N.D."/>
            <person name="Nejsum P."/>
            <person name="von Samson-Himmelstjerna G."/>
            <person name="Boag P.R."/>
            <person name="Tan P."/>
            <person name="Li Q."/>
            <person name="Min J."/>
            <person name="Yang Y."/>
            <person name="Wang X."/>
            <person name="Fang X."/>
            <person name="Hall R.S."/>
            <person name="Hofmann A."/>
            <person name="Sternberg P.W."/>
            <person name="Jex A.R."/>
            <person name="Gasser R.B."/>
        </authorList>
    </citation>
    <scope>NUCLEOTIDE SEQUENCE [LARGE SCALE GENOMIC DNA]</scope>
    <source>
        <strain evidence="4">PN_DK_2014</strain>
    </source>
</reference>
<evidence type="ECO:0000313" key="4">
    <source>
        <dbReference type="EMBL" id="KHN86195.1"/>
    </source>
</evidence>
<dbReference type="EMBL" id="JPKZ01000640">
    <property type="protein sequence ID" value="KHN86195.1"/>
    <property type="molecule type" value="Genomic_DNA"/>
</dbReference>
<keyword evidence="2" id="KW-1133">Transmembrane helix</keyword>
<keyword evidence="2" id="KW-0472">Membrane</keyword>
<evidence type="ECO:0000256" key="2">
    <source>
        <dbReference type="SAM" id="Phobius"/>
    </source>
</evidence>
<gene>
    <name evidence="4" type="ORF">Tcan_10075</name>
</gene>
<feature type="domain" description="DUF7802" evidence="3">
    <location>
        <begin position="98"/>
        <end position="380"/>
    </location>
</feature>
<dbReference type="OrthoDB" id="188749at2759"/>
<dbReference type="AlphaFoldDB" id="A0A0B2VYZ7"/>
<feature type="compositionally biased region" description="Polar residues" evidence="1">
    <location>
        <begin position="458"/>
        <end position="469"/>
    </location>
</feature>
<keyword evidence="2" id="KW-0812">Transmembrane</keyword>
<feature type="domain" description="DUF7802" evidence="3">
    <location>
        <begin position="1"/>
        <end position="74"/>
    </location>
</feature>
<feature type="compositionally biased region" description="Basic and acidic residues" evidence="1">
    <location>
        <begin position="408"/>
        <end position="429"/>
    </location>
</feature>
<feature type="transmembrane region" description="Helical" evidence="2">
    <location>
        <begin position="60"/>
        <end position="82"/>
    </location>
</feature>
<evidence type="ECO:0000259" key="3">
    <source>
        <dbReference type="Pfam" id="PF25085"/>
    </source>
</evidence>